<reference evidence="6 7" key="1">
    <citation type="submission" date="2013-09" db="EMBL/GenBank/DDBJ databases">
        <title>Genome sequencing of Arenimonas oryziterrae.</title>
        <authorList>
            <person name="Chen F."/>
            <person name="Wang G."/>
        </authorList>
    </citation>
    <scope>NUCLEOTIDE SEQUENCE [LARGE SCALE GENOMIC DNA]</scope>
    <source>
        <strain evidence="6 7">YC6267</strain>
    </source>
</reference>
<dbReference type="PANTHER" id="PTHR14226:SF76">
    <property type="entry name" value="NTE FAMILY PROTEIN RSSA"/>
    <property type="match status" value="1"/>
</dbReference>
<dbReference type="EMBL" id="AVCI01000003">
    <property type="protein sequence ID" value="KFN44043.1"/>
    <property type="molecule type" value="Genomic_DNA"/>
</dbReference>
<comment type="caution">
    <text evidence="6">The sequence shown here is derived from an EMBL/GenBank/DDBJ whole genome shotgun (WGS) entry which is preliminary data.</text>
</comment>
<evidence type="ECO:0000256" key="3">
    <source>
        <dbReference type="ARBA" id="ARBA00023098"/>
    </source>
</evidence>
<evidence type="ECO:0000313" key="7">
    <source>
        <dbReference type="Proteomes" id="UP000029385"/>
    </source>
</evidence>
<dbReference type="InterPro" id="IPR050301">
    <property type="entry name" value="NTE"/>
</dbReference>
<dbReference type="PATRIC" id="fig|1121015.4.peg.772"/>
<keyword evidence="7" id="KW-1185">Reference proteome</keyword>
<dbReference type="InterPro" id="IPR002641">
    <property type="entry name" value="PNPLA_dom"/>
</dbReference>
<organism evidence="6 7">
    <name type="scientific">Arenimonas oryziterrae DSM 21050 = YC6267</name>
    <dbReference type="NCBI Taxonomy" id="1121015"/>
    <lineage>
        <taxon>Bacteria</taxon>
        <taxon>Pseudomonadati</taxon>
        <taxon>Pseudomonadota</taxon>
        <taxon>Gammaproteobacteria</taxon>
        <taxon>Lysobacterales</taxon>
        <taxon>Lysobacteraceae</taxon>
        <taxon>Arenimonas</taxon>
    </lineage>
</organism>
<dbReference type="Pfam" id="PF01734">
    <property type="entry name" value="Patatin"/>
    <property type="match status" value="1"/>
</dbReference>
<dbReference type="Proteomes" id="UP000029385">
    <property type="component" value="Unassembled WGS sequence"/>
</dbReference>
<dbReference type="InterPro" id="IPR016035">
    <property type="entry name" value="Acyl_Trfase/lysoPLipase"/>
</dbReference>
<sequence>MNAVRGQSVALVLGAGGARGLAHIGVIEVLLARGLRIEAVAGCSMGALVGGIFAAGKLAEYRDWSCKLDRNQVLRLLDFNFGLPGLIRGDRVIGVLRELVGDHQIEDLPIDFTAVATDLETQREVWLNDGALFDAIRASIAIPMLFTPHIVGGRELVDGGLLAPLPIAATRLARVDHVIAVDVNGPVSWRLPAAEPDSETLATAYGVDIDLVREEEEMAEEDEEGSSLRARMTALWNNWRERDEEPVRGRQRSMLDLMSRSLETMHAHMTRLHLAQDPADLLIQVPSNACAIYEYWRCSEMIDVGRRAAEKALAELE</sequence>
<proteinExistence type="predicted"/>
<feature type="active site" description="Proton acceptor" evidence="4">
    <location>
        <position position="158"/>
    </location>
</feature>
<evidence type="ECO:0000256" key="1">
    <source>
        <dbReference type="ARBA" id="ARBA00022801"/>
    </source>
</evidence>
<evidence type="ECO:0000259" key="5">
    <source>
        <dbReference type="PROSITE" id="PS51635"/>
    </source>
</evidence>
<dbReference type="eggNOG" id="COG1752">
    <property type="taxonomic scope" value="Bacteria"/>
</dbReference>
<keyword evidence="2 4" id="KW-0442">Lipid degradation</keyword>
<evidence type="ECO:0000313" key="6">
    <source>
        <dbReference type="EMBL" id="KFN44043.1"/>
    </source>
</evidence>
<dbReference type="PANTHER" id="PTHR14226">
    <property type="entry name" value="NEUROPATHY TARGET ESTERASE/SWISS CHEESE D.MELANOGASTER"/>
    <property type="match status" value="1"/>
</dbReference>
<dbReference type="PROSITE" id="PS51635">
    <property type="entry name" value="PNPLA"/>
    <property type="match status" value="1"/>
</dbReference>
<feature type="short sequence motif" description="DGA/G" evidence="4">
    <location>
        <begin position="158"/>
        <end position="160"/>
    </location>
</feature>
<dbReference type="AlphaFoldDB" id="A0A091AUT5"/>
<dbReference type="SUPFAM" id="SSF52151">
    <property type="entry name" value="FabD/lysophospholipase-like"/>
    <property type="match status" value="1"/>
</dbReference>
<dbReference type="OrthoDB" id="5290098at2"/>
<dbReference type="GO" id="GO:0016042">
    <property type="term" value="P:lipid catabolic process"/>
    <property type="evidence" value="ECO:0007669"/>
    <property type="project" value="UniProtKB-UniRule"/>
</dbReference>
<keyword evidence="1 4" id="KW-0378">Hydrolase</keyword>
<dbReference type="STRING" id="1121015.GCA_000420545_01736"/>
<protein>
    <recommendedName>
        <fullName evidence="5">PNPLA domain-containing protein</fullName>
    </recommendedName>
</protein>
<accession>A0A091AUT5</accession>
<dbReference type="Gene3D" id="3.40.1090.10">
    <property type="entry name" value="Cytosolic phospholipase A2 catalytic domain"/>
    <property type="match status" value="2"/>
</dbReference>
<keyword evidence="3 4" id="KW-0443">Lipid metabolism</keyword>
<dbReference type="RefSeq" id="WP_022969357.1">
    <property type="nucleotide sequence ID" value="NZ_ATVD01000003.1"/>
</dbReference>
<comment type="caution">
    <text evidence="4">Lacks conserved residue(s) required for the propagation of feature annotation.</text>
</comment>
<evidence type="ECO:0000256" key="2">
    <source>
        <dbReference type="ARBA" id="ARBA00022963"/>
    </source>
</evidence>
<dbReference type="GO" id="GO:0016787">
    <property type="term" value="F:hydrolase activity"/>
    <property type="evidence" value="ECO:0007669"/>
    <property type="project" value="UniProtKB-UniRule"/>
</dbReference>
<name>A0A091AUT5_9GAMM</name>
<gene>
    <name evidence="6" type="ORF">N789_06410</name>
</gene>
<feature type="domain" description="PNPLA" evidence="5">
    <location>
        <begin position="11"/>
        <end position="171"/>
    </location>
</feature>
<feature type="short sequence motif" description="GXSXG" evidence="4">
    <location>
        <begin position="42"/>
        <end position="46"/>
    </location>
</feature>
<evidence type="ECO:0000256" key="4">
    <source>
        <dbReference type="PROSITE-ProRule" id="PRU01161"/>
    </source>
</evidence>
<feature type="active site" description="Nucleophile" evidence="4">
    <location>
        <position position="44"/>
    </location>
</feature>